<dbReference type="OrthoDB" id="2398871at2759"/>
<keyword evidence="2" id="KW-1185">Reference proteome</keyword>
<reference evidence="1" key="1">
    <citation type="submission" date="2021-06" db="EMBL/GenBank/DDBJ databases">
        <authorList>
            <person name="Kallberg Y."/>
            <person name="Tangrot J."/>
            <person name="Rosling A."/>
        </authorList>
    </citation>
    <scope>NUCLEOTIDE SEQUENCE</scope>
    <source>
        <strain evidence="1">MA453B</strain>
    </source>
</reference>
<evidence type="ECO:0000313" key="2">
    <source>
        <dbReference type="Proteomes" id="UP000789405"/>
    </source>
</evidence>
<gene>
    <name evidence="1" type="ORF">DERYTH_LOCUS15656</name>
</gene>
<name>A0A9N9NIY6_9GLOM</name>
<evidence type="ECO:0000313" key="1">
    <source>
        <dbReference type="EMBL" id="CAG8737040.1"/>
    </source>
</evidence>
<dbReference type="Proteomes" id="UP000789405">
    <property type="component" value="Unassembled WGS sequence"/>
</dbReference>
<proteinExistence type="predicted"/>
<sequence>MEDKDSFGHTEEFSNIELDIDDWINIVDKLSGQIAGCQNELNHIELYNKNLTNATNEPAAKQTIINFNNRNKNSTNIMNEPAVRQIVGSQDELNRIESHNKNLVNVINELAVGQTFGSWNELDCFISFYTKLQNFGHNSTNKTSIAENQRQTRICLNHNDHQISDETNKFALKYRIFSESMLKEIKFWTEVGNINMRTQYQILVKQYPDAATLLNNLLEHKSKDSRWIVK</sequence>
<dbReference type="EMBL" id="CAJVPY010012868">
    <property type="protein sequence ID" value="CAG8737040.1"/>
    <property type="molecule type" value="Genomic_DNA"/>
</dbReference>
<accession>A0A9N9NIY6</accession>
<protein>
    <submittedName>
        <fullName evidence="1">27413_t:CDS:1</fullName>
    </submittedName>
</protein>
<comment type="caution">
    <text evidence="1">The sequence shown here is derived from an EMBL/GenBank/DDBJ whole genome shotgun (WGS) entry which is preliminary data.</text>
</comment>
<dbReference type="AlphaFoldDB" id="A0A9N9NIY6"/>
<organism evidence="1 2">
    <name type="scientific">Dentiscutata erythropus</name>
    <dbReference type="NCBI Taxonomy" id="1348616"/>
    <lineage>
        <taxon>Eukaryota</taxon>
        <taxon>Fungi</taxon>
        <taxon>Fungi incertae sedis</taxon>
        <taxon>Mucoromycota</taxon>
        <taxon>Glomeromycotina</taxon>
        <taxon>Glomeromycetes</taxon>
        <taxon>Diversisporales</taxon>
        <taxon>Gigasporaceae</taxon>
        <taxon>Dentiscutata</taxon>
    </lineage>
</organism>